<dbReference type="Proteomes" id="UP001491310">
    <property type="component" value="Unassembled WGS sequence"/>
</dbReference>
<dbReference type="CDD" id="cd07505">
    <property type="entry name" value="HAD_BPGM-like"/>
    <property type="match status" value="1"/>
</dbReference>
<evidence type="ECO:0000313" key="4">
    <source>
        <dbReference type="Proteomes" id="UP001491310"/>
    </source>
</evidence>
<evidence type="ECO:0000259" key="2">
    <source>
        <dbReference type="Pfam" id="PF00857"/>
    </source>
</evidence>
<keyword evidence="4" id="KW-1185">Reference proteome</keyword>
<protein>
    <recommendedName>
        <fullName evidence="2">Isochorismatase-like domain-containing protein</fullName>
    </recommendedName>
</protein>
<organism evidence="3 4">
    <name type="scientific">Coccomyxa subellipsoidea</name>
    <dbReference type="NCBI Taxonomy" id="248742"/>
    <lineage>
        <taxon>Eukaryota</taxon>
        <taxon>Viridiplantae</taxon>
        <taxon>Chlorophyta</taxon>
        <taxon>core chlorophytes</taxon>
        <taxon>Trebouxiophyceae</taxon>
        <taxon>Trebouxiophyceae incertae sedis</taxon>
        <taxon>Coccomyxaceae</taxon>
        <taxon>Coccomyxa</taxon>
    </lineage>
</organism>
<reference evidence="3 4" key="1">
    <citation type="journal article" date="2024" name="Nat. Commun.">
        <title>Phylogenomics reveals the evolutionary origins of lichenization in chlorophyte algae.</title>
        <authorList>
            <person name="Puginier C."/>
            <person name="Libourel C."/>
            <person name="Otte J."/>
            <person name="Skaloud P."/>
            <person name="Haon M."/>
            <person name="Grisel S."/>
            <person name="Petersen M."/>
            <person name="Berrin J.G."/>
            <person name="Delaux P.M."/>
            <person name="Dal Grande F."/>
            <person name="Keller J."/>
        </authorList>
    </citation>
    <scope>NUCLEOTIDE SEQUENCE [LARGE SCALE GENOMIC DNA]</scope>
    <source>
        <strain evidence="3 4">SAG 216-7</strain>
    </source>
</reference>
<dbReference type="InterPro" id="IPR023198">
    <property type="entry name" value="PGP-like_dom2"/>
</dbReference>
<dbReference type="EMBL" id="JALJOT010000006">
    <property type="protein sequence ID" value="KAK9909630.1"/>
    <property type="molecule type" value="Genomic_DNA"/>
</dbReference>
<name>A0ABR2YSQ8_9CHLO</name>
<dbReference type="Gene3D" id="1.10.150.240">
    <property type="entry name" value="Putative phosphatase, domain 2"/>
    <property type="match status" value="1"/>
</dbReference>
<dbReference type="SUPFAM" id="SSF52499">
    <property type="entry name" value="Isochorismatase-like hydrolases"/>
    <property type="match status" value="1"/>
</dbReference>
<feature type="domain" description="Isochorismatase-like" evidence="2">
    <location>
        <begin position="293"/>
        <end position="442"/>
    </location>
</feature>
<evidence type="ECO:0000313" key="3">
    <source>
        <dbReference type="EMBL" id="KAK9909630.1"/>
    </source>
</evidence>
<accession>A0ABR2YSQ8</accession>
<sequence>MHISCSGEEAERWIKRIETGDRVGSEYGEGYIQYRIAGEPRRLDVDTLNEELRIMGVARMRLQINPDAAFGMIFDFEGVIADTKQMKRHAWQKVAQEEGLRVPSDEQLEKVADMRLERAITEVLRWSQDWSRAKDLAWRVASAYGDEFANATEPQPGVREWLHVLSKVNVPCAVVSTFDRISVRKGLERMGIQEFFIASVTSEDGMETLSQRFLCSAIKLARPPNQCVVFTSSLAGLTAAHNCTSKAVAVRRRQFRQADLSVVSLSELAVYNIRRLFANQGMRIGKLVPSRTSLFVCDIQERFRSTIKGYPSVIDAARRLVRGAVALEIPIVCTEQYPKALGQTVEELLDVMPEACKRVPKTDFTMLVPEVKAQLESLSHVKQIVLVGIEGHVCVLQTALDLLELGYEVHVVADAVSSSRWLDRAVGLQRIAQSGGFLATSEMVLFQLTGGSKVRSSFVHLAFILH</sequence>
<dbReference type="InterPro" id="IPR000868">
    <property type="entry name" value="Isochorismatase-like_dom"/>
</dbReference>
<comment type="caution">
    <text evidence="3">The sequence shown here is derived from an EMBL/GenBank/DDBJ whole genome shotgun (WGS) entry which is preliminary data.</text>
</comment>
<gene>
    <name evidence="3" type="ORF">WJX75_005310</name>
</gene>
<dbReference type="SUPFAM" id="SSF56784">
    <property type="entry name" value="HAD-like"/>
    <property type="match status" value="1"/>
</dbReference>
<dbReference type="Pfam" id="PF13419">
    <property type="entry name" value="HAD_2"/>
    <property type="match status" value="1"/>
</dbReference>
<dbReference type="CDD" id="cd01012">
    <property type="entry name" value="YcaC_related"/>
    <property type="match status" value="1"/>
</dbReference>
<dbReference type="PANTHER" id="PTHR47858">
    <property type="entry name" value="HALOACID DEHALOGENASE-LIKE HYDROLASE (HAD) SUPERFAMILY PROTEIN"/>
    <property type="match status" value="1"/>
</dbReference>
<dbReference type="InterPro" id="IPR023214">
    <property type="entry name" value="HAD_sf"/>
</dbReference>
<dbReference type="PANTHER" id="PTHR47858:SF2">
    <property type="entry name" value="HALOACID DEHALOGENASE-LIKE HYDROLASE (HAD) SUPERFAMILY PROTEIN"/>
    <property type="match status" value="1"/>
</dbReference>
<comment type="similarity">
    <text evidence="1">Belongs to the isochorismatase family.</text>
</comment>
<dbReference type="Gene3D" id="3.40.50.850">
    <property type="entry name" value="Isochorismatase-like"/>
    <property type="match status" value="1"/>
</dbReference>
<proteinExistence type="inferred from homology"/>
<dbReference type="Pfam" id="PF00857">
    <property type="entry name" value="Isochorismatase"/>
    <property type="match status" value="1"/>
</dbReference>
<dbReference type="Gene3D" id="3.40.50.1000">
    <property type="entry name" value="HAD superfamily/HAD-like"/>
    <property type="match status" value="1"/>
</dbReference>
<dbReference type="InterPro" id="IPR041492">
    <property type="entry name" value="HAD_2"/>
</dbReference>
<evidence type="ECO:0000256" key="1">
    <source>
        <dbReference type="ARBA" id="ARBA00006336"/>
    </source>
</evidence>
<dbReference type="InterPro" id="IPR036380">
    <property type="entry name" value="Isochorismatase-like_sf"/>
</dbReference>
<dbReference type="InterPro" id="IPR036412">
    <property type="entry name" value="HAD-like_sf"/>
</dbReference>